<dbReference type="AlphaFoldDB" id="A0A1N7LZZ8"/>
<evidence type="ECO:0000313" key="1">
    <source>
        <dbReference type="EMBL" id="SIS79349.1"/>
    </source>
</evidence>
<name>A0A1N7LZZ8_9BACL</name>
<dbReference type="Proteomes" id="UP000186156">
    <property type="component" value="Unassembled WGS sequence"/>
</dbReference>
<gene>
    <name evidence="1" type="ORF">SAMN05421799_104111</name>
</gene>
<evidence type="ECO:0000313" key="2">
    <source>
        <dbReference type="Proteomes" id="UP000186156"/>
    </source>
</evidence>
<accession>A0A1N7LZZ8</accession>
<reference evidence="2" key="1">
    <citation type="submission" date="2017-01" db="EMBL/GenBank/DDBJ databases">
        <authorList>
            <person name="Varghese N."/>
            <person name="Submissions S."/>
        </authorList>
    </citation>
    <scope>NUCLEOTIDE SEQUENCE [LARGE SCALE GENOMIC DNA]</scope>
    <source>
        <strain evidence="2">DSM 16176</strain>
    </source>
</reference>
<organism evidence="1 2">
    <name type="scientific">Alicyclobacillus vulcanalis</name>
    <dbReference type="NCBI Taxonomy" id="252246"/>
    <lineage>
        <taxon>Bacteria</taxon>
        <taxon>Bacillati</taxon>
        <taxon>Bacillota</taxon>
        <taxon>Bacilli</taxon>
        <taxon>Bacillales</taxon>
        <taxon>Alicyclobacillaceae</taxon>
        <taxon>Alicyclobacillus</taxon>
    </lineage>
</organism>
<dbReference type="STRING" id="252246.SAMN05421799_104111"/>
<dbReference type="Pfam" id="PF10776">
    <property type="entry name" value="DUF2600"/>
    <property type="match status" value="1"/>
</dbReference>
<sequence length="351" mass="40007">MPHGSKLSHSQFLYRLFRRVMPLVRAELAAWRARAEAIPDELLREQALASLRDKQFHADGGSVYAAASPEYMARLVQAIVSLQTISDYLDNLCDRAGVHDPIAFRTLHQSLQDAVHPGVSPANYYRHYTHGDDGGYLAALVETCQRALAQLPHYARVESQVDWYARRYSELQEHKHAPLEEREERLLRWTRQHLGAYPGVAWHEWAAATGSTLGMFALFLAATEPVSPSDVQRLHRKYFPYICGLHILLDYWIDAAEDEVHGDFNFVACYRDPTTAWARIEQFAAEGVERSADIPGGVIHRYVVQGLMGMYLSDPKARTAAHLAASRRRIYRLGVTPILFYYATHLYRRMA</sequence>
<dbReference type="RefSeq" id="WP_076346201.1">
    <property type="nucleotide sequence ID" value="NZ_FTOO01000004.1"/>
</dbReference>
<protein>
    <submittedName>
        <fullName evidence="1">Tetraprenyl-beta-curcumene synthase</fullName>
    </submittedName>
</protein>
<proteinExistence type="predicted"/>
<dbReference type="InterPro" id="IPR019712">
    <property type="entry name" value="YtpB-like"/>
</dbReference>
<keyword evidence="2" id="KW-1185">Reference proteome</keyword>
<dbReference type="EMBL" id="FTOO01000004">
    <property type="protein sequence ID" value="SIS79349.1"/>
    <property type="molecule type" value="Genomic_DNA"/>
</dbReference>
<dbReference type="OrthoDB" id="2371262at2"/>